<evidence type="ECO:0000256" key="5">
    <source>
        <dbReference type="ARBA" id="ARBA00022525"/>
    </source>
</evidence>
<dbReference type="GO" id="GO:0005576">
    <property type="term" value="C:extracellular region"/>
    <property type="evidence" value="ECO:0007669"/>
    <property type="project" value="UniProtKB-SubCell"/>
</dbReference>
<dbReference type="Proteomes" id="UP001438707">
    <property type="component" value="Unassembled WGS sequence"/>
</dbReference>
<dbReference type="GO" id="GO:0000272">
    <property type="term" value="P:polysaccharide catabolic process"/>
    <property type="evidence" value="ECO:0007669"/>
    <property type="project" value="InterPro"/>
</dbReference>
<keyword evidence="5" id="KW-0964">Secreted</keyword>
<evidence type="ECO:0000313" key="11">
    <source>
        <dbReference type="EMBL" id="KAK9827458.1"/>
    </source>
</evidence>
<feature type="domain" description="Glycoside hydrolase family 5" evidence="10">
    <location>
        <begin position="178"/>
        <end position="466"/>
    </location>
</feature>
<dbReference type="GO" id="GO:0016985">
    <property type="term" value="F:mannan endo-1,4-beta-mannosidase activity"/>
    <property type="evidence" value="ECO:0007669"/>
    <property type="project" value="UniProtKB-EC"/>
</dbReference>
<evidence type="ECO:0000256" key="8">
    <source>
        <dbReference type="ARBA" id="ARBA00023295"/>
    </source>
</evidence>
<name>A0AAW1R1H5_9CHLO</name>
<evidence type="ECO:0000256" key="4">
    <source>
        <dbReference type="ARBA" id="ARBA00012706"/>
    </source>
</evidence>
<keyword evidence="7" id="KW-0378">Hydrolase</keyword>
<dbReference type="Gene3D" id="3.20.20.80">
    <property type="entry name" value="Glycosidases"/>
    <property type="match status" value="1"/>
</dbReference>
<keyword evidence="6" id="KW-0732">Signal</keyword>
<protein>
    <recommendedName>
        <fullName evidence="4">mannan endo-1,4-beta-mannosidase</fullName>
        <ecNumber evidence="4">3.2.1.78</ecNumber>
    </recommendedName>
</protein>
<evidence type="ECO:0000313" key="12">
    <source>
        <dbReference type="Proteomes" id="UP001438707"/>
    </source>
</evidence>
<evidence type="ECO:0000259" key="10">
    <source>
        <dbReference type="Pfam" id="PF26410"/>
    </source>
</evidence>
<dbReference type="Pfam" id="PF26410">
    <property type="entry name" value="GH5_mannosidase"/>
    <property type="match status" value="1"/>
</dbReference>
<dbReference type="PANTHER" id="PTHR31451:SF39">
    <property type="entry name" value="MANNAN ENDO-1,4-BETA-MANNOSIDASE 1"/>
    <property type="match status" value="1"/>
</dbReference>
<evidence type="ECO:0000256" key="6">
    <source>
        <dbReference type="ARBA" id="ARBA00022729"/>
    </source>
</evidence>
<sequence>MTSSQASQQGITDASVFQAGGKHCSCSGRNVLIRTRPPGTVATSEGLVEVEGSNSEEAATDHSDCIGPSKVEQRPVLNMTAAWVTVFAAVCLSLTVSAQPISSSLSSPSSGGGNLKAPSGFIKNYNGKFVADDCTEFIFTGFDSWRLLEGAQGLGNAIPPQSLLNNQNFVDYLFNLGTSKGMTVFRMFGFGDTQDNQGGALETSPGQYNESVFKSFDYVLDAAARHNVKLIIALSDNWKPTDGIQTYAKACNGGNFAGFWSSPSCLKMYQDHVGTVLNRVNSINGLAYKSDPAVFSWNIVNEPRCALSGDTDDSCKAGIQGFIDSMATFIKGIDKNHMVTVGEEGFFAQGDPAIAGNPSGGWAGKTGQDFRNNHMSKNIDFATIHLWPDNWKDFDGGFINNWLTSHSQVASQLGKPLILEEFGRELDSDSDSARSTERNPTFTQVYNFVQNSITTGGALRAAMFWEMYIRPQGAQIEGGITSRPYGVSQWDSTFTGPTQDHANWIKSHQGQKVPGCTPGTQNGGSGTVQQQSTPAGRRMFS</sequence>
<dbReference type="SUPFAM" id="SSF51445">
    <property type="entry name" value="(Trans)glycosidases"/>
    <property type="match status" value="1"/>
</dbReference>
<proteinExistence type="inferred from homology"/>
<dbReference type="EC" id="3.2.1.78" evidence="4"/>
<gene>
    <name evidence="11" type="ORF">WJX74_003497</name>
</gene>
<feature type="region of interest" description="Disordered" evidence="9">
    <location>
        <begin position="508"/>
        <end position="541"/>
    </location>
</feature>
<evidence type="ECO:0000256" key="1">
    <source>
        <dbReference type="ARBA" id="ARBA00001678"/>
    </source>
</evidence>
<dbReference type="InterPro" id="IPR017853">
    <property type="entry name" value="GH"/>
</dbReference>
<comment type="caution">
    <text evidence="11">The sequence shown here is derived from an EMBL/GenBank/DDBJ whole genome shotgun (WGS) entry which is preliminary data.</text>
</comment>
<evidence type="ECO:0000256" key="3">
    <source>
        <dbReference type="ARBA" id="ARBA00005641"/>
    </source>
</evidence>
<comment type="similarity">
    <text evidence="3">Belongs to the glycosyl hydrolase 5 (cellulase A) family.</text>
</comment>
<evidence type="ECO:0000256" key="7">
    <source>
        <dbReference type="ARBA" id="ARBA00022801"/>
    </source>
</evidence>
<dbReference type="EMBL" id="JALJOS010000018">
    <property type="protein sequence ID" value="KAK9827458.1"/>
    <property type="molecule type" value="Genomic_DNA"/>
</dbReference>
<dbReference type="InterPro" id="IPR045053">
    <property type="entry name" value="MAN-like"/>
</dbReference>
<evidence type="ECO:0000256" key="2">
    <source>
        <dbReference type="ARBA" id="ARBA00004613"/>
    </source>
</evidence>
<dbReference type="InterPro" id="IPR001547">
    <property type="entry name" value="Glyco_hydro_5"/>
</dbReference>
<keyword evidence="12" id="KW-1185">Reference proteome</keyword>
<dbReference type="AlphaFoldDB" id="A0AAW1R1H5"/>
<reference evidence="11 12" key="1">
    <citation type="journal article" date="2024" name="Nat. Commun.">
        <title>Phylogenomics reveals the evolutionary origins of lichenization in chlorophyte algae.</title>
        <authorList>
            <person name="Puginier C."/>
            <person name="Libourel C."/>
            <person name="Otte J."/>
            <person name="Skaloud P."/>
            <person name="Haon M."/>
            <person name="Grisel S."/>
            <person name="Petersen M."/>
            <person name="Berrin J.G."/>
            <person name="Delaux P.M."/>
            <person name="Dal Grande F."/>
            <person name="Keller J."/>
        </authorList>
    </citation>
    <scope>NUCLEOTIDE SEQUENCE [LARGE SCALE GENOMIC DNA]</scope>
    <source>
        <strain evidence="11 12">SAG 2145</strain>
    </source>
</reference>
<organism evidence="11 12">
    <name type="scientific">Apatococcus lobatus</name>
    <dbReference type="NCBI Taxonomy" id="904363"/>
    <lineage>
        <taxon>Eukaryota</taxon>
        <taxon>Viridiplantae</taxon>
        <taxon>Chlorophyta</taxon>
        <taxon>core chlorophytes</taxon>
        <taxon>Trebouxiophyceae</taxon>
        <taxon>Chlorellales</taxon>
        <taxon>Chlorellaceae</taxon>
        <taxon>Apatococcus</taxon>
    </lineage>
</organism>
<dbReference type="PANTHER" id="PTHR31451">
    <property type="match status" value="1"/>
</dbReference>
<keyword evidence="8" id="KW-0326">Glycosidase</keyword>
<accession>A0AAW1R1H5</accession>
<comment type="catalytic activity">
    <reaction evidence="1">
        <text>Random hydrolysis of (1-&gt;4)-beta-D-mannosidic linkages in mannans, galactomannans and glucomannans.</text>
        <dbReference type="EC" id="3.2.1.78"/>
    </reaction>
</comment>
<evidence type="ECO:0000256" key="9">
    <source>
        <dbReference type="SAM" id="MobiDB-lite"/>
    </source>
</evidence>
<comment type="subcellular location">
    <subcellularLocation>
        <location evidence="2">Secreted</location>
    </subcellularLocation>
</comment>